<keyword evidence="2" id="KW-0812">Transmembrane</keyword>
<keyword evidence="10" id="KW-1185">Reference proteome</keyword>
<comment type="caution">
    <text evidence="7">The sequence shown here is derived from an EMBL/GenBank/DDBJ whole genome shotgun (WGS) entry which is preliminary data.</text>
</comment>
<keyword evidence="4" id="KW-1133">Transmembrane helix</keyword>
<sequence length="156" mass="18217">MKDRKTRICMACCPGGHFAELRLATKEISESEYDIYWLTFKSTHLKGFLQQRHHHYVINVIPSQKWTWIVNAFQSLYFLLRERPDVIISTGSGMAFPTIFFGKLLLKSKVIYVCSAADVYTSSRTPKRAYKYSDLFCVQWKEMLKVFPKAKYIGVL</sequence>
<evidence type="ECO:0000256" key="3">
    <source>
        <dbReference type="ARBA" id="ARBA00022824"/>
    </source>
</evidence>
<dbReference type="EMBL" id="RCXL01000008">
    <property type="protein sequence ID" value="RYT75259.1"/>
    <property type="molecule type" value="Genomic_DNA"/>
</dbReference>
<dbReference type="Pfam" id="PF08660">
    <property type="entry name" value="Alg14"/>
    <property type="match status" value="1"/>
</dbReference>
<dbReference type="AlphaFoldDB" id="A0A415S0Y6"/>
<reference evidence="6 10" key="1">
    <citation type="journal article" date="2019" name="Nat. Med.">
        <title>A library of human gut bacterial isolates paired with longitudinal multiomics data enables mechanistic microbiome research.</title>
        <authorList>
            <person name="Poyet M."/>
            <person name="Groussin M."/>
            <person name="Gibbons S.M."/>
            <person name="Avila-Pacheco J."/>
            <person name="Jiang X."/>
            <person name="Kearney S.M."/>
            <person name="Perrotta A.R."/>
            <person name="Berdy B."/>
            <person name="Zhao S."/>
            <person name="Lieberman T.D."/>
            <person name="Swanson P.K."/>
            <person name="Smith M."/>
            <person name="Roesemann S."/>
            <person name="Alexander J.E."/>
            <person name="Rich S.A."/>
            <person name="Livny J."/>
            <person name="Vlamakis H."/>
            <person name="Clish C."/>
            <person name="Bullock K."/>
            <person name="Deik A."/>
            <person name="Scott J."/>
            <person name="Pierce K.A."/>
            <person name="Xavier R.J."/>
            <person name="Alm E.J."/>
        </authorList>
    </citation>
    <scope>NUCLEOTIDE SEQUENCE [LARGE SCALE GENOMIC DNA]</scope>
    <source>
        <strain evidence="6 10">BIOML-A1</strain>
    </source>
</reference>
<dbReference type="GO" id="GO:0004577">
    <property type="term" value="F:N-acetylglucosaminyldiphosphodolichol N-acetylglucosaminyltransferase activity"/>
    <property type="evidence" value="ECO:0007669"/>
    <property type="project" value="TreeGrafter"/>
</dbReference>
<dbReference type="RefSeq" id="WP_004292991.1">
    <property type="nucleotide sequence ID" value="NZ_JABAGL010000003.1"/>
</dbReference>
<dbReference type="Proteomes" id="UP000291917">
    <property type="component" value="Unassembled WGS sequence"/>
</dbReference>
<protein>
    <submittedName>
        <fullName evidence="7">Oligosaccharide biosynthesis protein Alg14</fullName>
    </submittedName>
</protein>
<evidence type="ECO:0000313" key="10">
    <source>
        <dbReference type="Proteomes" id="UP000335496"/>
    </source>
</evidence>
<name>A0A415S0Y6_9BACE</name>
<evidence type="ECO:0000313" key="8">
    <source>
        <dbReference type="EMBL" id="RYT75259.1"/>
    </source>
</evidence>
<evidence type="ECO:0000256" key="4">
    <source>
        <dbReference type="ARBA" id="ARBA00022989"/>
    </source>
</evidence>
<keyword evidence="5" id="KW-0472">Membrane</keyword>
<evidence type="ECO:0000313" key="11">
    <source>
        <dbReference type="Proteomes" id="UP000520291"/>
    </source>
</evidence>
<dbReference type="SUPFAM" id="SSF53756">
    <property type="entry name" value="UDP-Glycosyltransferase/glycogen phosphorylase"/>
    <property type="match status" value="1"/>
</dbReference>
<dbReference type="GO" id="GO:0006488">
    <property type="term" value="P:dolichol-linked oligosaccharide biosynthetic process"/>
    <property type="evidence" value="ECO:0007669"/>
    <property type="project" value="InterPro"/>
</dbReference>
<dbReference type="PANTHER" id="PTHR12154:SF4">
    <property type="entry name" value="UDP-N-ACETYLGLUCOSAMINE TRANSFERASE SUBUNIT ALG14 HOMOLOG"/>
    <property type="match status" value="1"/>
</dbReference>
<dbReference type="InterPro" id="IPR013969">
    <property type="entry name" value="Oligosacch_biosynth_Alg14"/>
</dbReference>
<accession>A0A415S0Y6</accession>
<evidence type="ECO:0000256" key="5">
    <source>
        <dbReference type="ARBA" id="ARBA00023136"/>
    </source>
</evidence>
<dbReference type="NCBIfam" id="NF041549">
    <property type="entry name" value="PssD"/>
    <property type="match status" value="1"/>
</dbReference>
<reference evidence="8 9" key="2">
    <citation type="journal article" date="2019" name="Science, e1252229">
        <title>Invertible promoters mediate bacterial phase variation, antibiotic resistance, and host adaptation in the gut.</title>
        <authorList>
            <person name="Jiang X."/>
            <person name="Hall A.B."/>
            <person name="Arthur T.D."/>
            <person name="Plichta D.R."/>
            <person name="Covington C.T."/>
            <person name="Poyet M."/>
            <person name="Crothers J."/>
            <person name="Moses P.L."/>
            <person name="Tolonen A.C."/>
            <person name="Vlamakis H."/>
            <person name="Alm E.J."/>
            <person name="Xavier R.J."/>
        </authorList>
    </citation>
    <scope>NUCLEOTIDE SEQUENCE [LARGE SCALE GENOMIC DNA]</scope>
    <source>
        <strain evidence="9">bj_0095</strain>
        <strain evidence="8">Bj_0095</strain>
    </source>
</reference>
<keyword evidence="3" id="KW-0256">Endoplasmic reticulum</keyword>
<dbReference type="Gene3D" id="3.40.50.2000">
    <property type="entry name" value="Glycogen Phosphorylase B"/>
    <property type="match status" value="1"/>
</dbReference>
<dbReference type="Proteomes" id="UP000520291">
    <property type="component" value="Unassembled WGS sequence"/>
</dbReference>
<evidence type="ECO:0000256" key="2">
    <source>
        <dbReference type="ARBA" id="ARBA00022692"/>
    </source>
</evidence>
<dbReference type="EMBL" id="JABAGL010000003">
    <property type="protein sequence ID" value="NME85033.1"/>
    <property type="molecule type" value="Genomic_DNA"/>
</dbReference>
<dbReference type="PANTHER" id="PTHR12154">
    <property type="entry name" value="GLYCOSYL TRANSFERASE-RELATED"/>
    <property type="match status" value="1"/>
</dbReference>
<reference evidence="7 11" key="3">
    <citation type="submission" date="2020-04" db="EMBL/GenBank/DDBJ databases">
        <authorList>
            <person name="Hitch T.C.A."/>
            <person name="Wylensek D."/>
            <person name="Clavel T."/>
        </authorList>
    </citation>
    <scope>NUCLEOTIDE SEQUENCE [LARGE SCALE GENOMIC DNA]</scope>
    <source>
        <strain evidence="7 11">WCA3-601-WT-5E</strain>
    </source>
</reference>
<gene>
    <name evidence="8" type="ORF">EAJ03_07345</name>
    <name evidence="6" type="ORF">F2Z23_08030</name>
    <name evidence="7" type="ORF">HF841_03180</name>
</gene>
<evidence type="ECO:0000313" key="6">
    <source>
        <dbReference type="EMBL" id="KAA5274486.1"/>
    </source>
</evidence>
<proteinExistence type="predicted"/>
<dbReference type="EMBL" id="VVZX01000008">
    <property type="protein sequence ID" value="KAA5274486.1"/>
    <property type="molecule type" value="Genomic_DNA"/>
</dbReference>
<dbReference type="Proteomes" id="UP000335496">
    <property type="component" value="Unassembled WGS sequence"/>
</dbReference>
<evidence type="ECO:0000313" key="7">
    <source>
        <dbReference type="EMBL" id="NME85033.1"/>
    </source>
</evidence>
<evidence type="ECO:0000256" key="1">
    <source>
        <dbReference type="ARBA" id="ARBA00004389"/>
    </source>
</evidence>
<organism evidence="7 11">
    <name type="scientific">Bacteroides eggerthii</name>
    <dbReference type="NCBI Taxonomy" id="28111"/>
    <lineage>
        <taxon>Bacteria</taxon>
        <taxon>Pseudomonadati</taxon>
        <taxon>Bacteroidota</taxon>
        <taxon>Bacteroidia</taxon>
        <taxon>Bacteroidales</taxon>
        <taxon>Bacteroidaceae</taxon>
        <taxon>Bacteroides</taxon>
    </lineage>
</organism>
<comment type="subcellular location">
    <subcellularLocation>
        <location evidence="1">Endoplasmic reticulum membrane</location>
        <topology evidence="1">Single-pass membrane protein</topology>
    </subcellularLocation>
</comment>
<evidence type="ECO:0000313" key="9">
    <source>
        <dbReference type="Proteomes" id="UP000291917"/>
    </source>
</evidence>